<dbReference type="PANTHER" id="PTHR33447">
    <property type="entry name" value="GLUTATHIONE GAMMA-GLUTAMYLCYSTEINYLTRANSFERASE"/>
    <property type="match status" value="1"/>
</dbReference>
<dbReference type="InterPro" id="IPR007719">
    <property type="entry name" value="PCS_N"/>
</dbReference>
<dbReference type="GO" id="GO:0016756">
    <property type="term" value="F:glutathione gamma-glutamylcysteinyltransferase activity"/>
    <property type="evidence" value="ECO:0007669"/>
    <property type="project" value="UniProtKB-EC"/>
</dbReference>
<keyword evidence="5" id="KW-0732">Signal</keyword>
<evidence type="ECO:0000313" key="8">
    <source>
        <dbReference type="Proteomes" id="UP000008207"/>
    </source>
</evidence>
<dbReference type="GO" id="GO:0010038">
    <property type="term" value="P:response to metal ion"/>
    <property type="evidence" value="ECO:0007669"/>
    <property type="project" value="InterPro"/>
</dbReference>
<dbReference type="GO" id="GO:0046938">
    <property type="term" value="P:phytochelatin biosynthetic process"/>
    <property type="evidence" value="ECO:0007669"/>
    <property type="project" value="InterPro"/>
</dbReference>
<dbReference type="InterPro" id="IPR038765">
    <property type="entry name" value="Papain-like_cys_pep_sf"/>
</dbReference>
<dbReference type="EC" id="2.3.2.15" evidence="1"/>
<organism evidence="7 8">
    <name type="scientific">Methylobacterium nodulans (strain LMG 21967 / CNCM I-2342 / ORS 2060)</name>
    <dbReference type="NCBI Taxonomy" id="460265"/>
    <lineage>
        <taxon>Bacteria</taxon>
        <taxon>Pseudomonadati</taxon>
        <taxon>Pseudomonadota</taxon>
        <taxon>Alphaproteobacteria</taxon>
        <taxon>Hyphomicrobiales</taxon>
        <taxon>Methylobacteriaceae</taxon>
        <taxon>Methylobacterium</taxon>
    </lineage>
</organism>
<keyword evidence="7" id="KW-0614">Plasmid</keyword>
<evidence type="ECO:0000259" key="6">
    <source>
        <dbReference type="PROSITE" id="PS51443"/>
    </source>
</evidence>
<keyword evidence="4" id="KW-0479">Metal-binding</keyword>
<dbReference type="GO" id="GO:0046872">
    <property type="term" value="F:metal ion binding"/>
    <property type="evidence" value="ECO:0007669"/>
    <property type="project" value="UniProtKB-KW"/>
</dbReference>
<keyword evidence="2" id="KW-0104">Cadmium</keyword>
<name>B8IXD5_METNO</name>
<evidence type="ECO:0000256" key="4">
    <source>
        <dbReference type="ARBA" id="ARBA00022723"/>
    </source>
</evidence>
<dbReference type="Gene3D" id="3.90.70.30">
    <property type="entry name" value="Phytochelatin synthase, N-terminal domain"/>
    <property type="match status" value="1"/>
</dbReference>
<keyword evidence="3" id="KW-0808">Transferase</keyword>
<dbReference type="EMBL" id="CP001351">
    <property type="protein sequence ID" value="ACL63176.1"/>
    <property type="molecule type" value="Genomic_DNA"/>
</dbReference>
<dbReference type="InterPro" id="IPR040409">
    <property type="entry name" value="PCS-like"/>
</dbReference>
<dbReference type="InterPro" id="IPR038156">
    <property type="entry name" value="PCS_N_sf"/>
</dbReference>
<dbReference type="Proteomes" id="UP000008207">
    <property type="component" value="Plasmid pMNOD02"/>
</dbReference>
<feature type="signal peptide" evidence="5">
    <location>
        <begin position="1"/>
        <end position="20"/>
    </location>
</feature>
<dbReference type="HOGENOM" id="CLU_1265828_0_0_5"/>
<feature type="domain" description="Peptidase C83" evidence="6">
    <location>
        <begin position="1"/>
        <end position="217"/>
    </location>
</feature>
<dbReference type="OrthoDB" id="8219159at2"/>
<proteinExistence type="predicted"/>
<reference evidence="8" key="1">
    <citation type="submission" date="2009-01" db="EMBL/GenBank/DDBJ databases">
        <title>Complete sequence of plasmid 2 of Methylobacterium nodulans ORS 2060.</title>
        <authorList>
            <consortium name="US DOE Joint Genome Institute"/>
            <person name="Lucas S."/>
            <person name="Copeland A."/>
            <person name="Lapidus A."/>
            <person name="Glavina del Rio T."/>
            <person name="Dalin E."/>
            <person name="Tice H."/>
            <person name="Bruce D."/>
            <person name="Goodwin L."/>
            <person name="Pitluck S."/>
            <person name="Sims D."/>
            <person name="Brettin T."/>
            <person name="Detter J.C."/>
            <person name="Han C."/>
            <person name="Larimer F."/>
            <person name="Land M."/>
            <person name="Hauser L."/>
            <person name="Kyrpides N."/>
            <person name="Ivanova N."/>
            <person name="Marx C.J."/>
            <person name="Richardson P."/>
        </authorList>
    </citation>
    <scope>NUCLEOTIDE SEQUENCE [LARGE SCALE GENOMIC DNA]</scope>
    <source>
        <strain evidence="8">LMG 21967 / CNCM I-2342 / ORS 2060</strain>
        <plasmid evidence="8">Plasmid pMNOD02</plasmid>
    </source>
</reference>
<dbReference type="AlphaFoldDB" id="B8IXD5"/>
<dbReference type="SUPFAM" id="SSF54001">
    <property type="entry name" value="Cysteine proteinases"/>
    <property type="match status" value="1"/>
</dbReference>
<evidence type="ECO:0000256" key="2">
    <source>
        <dbReference type="ARBA" id="ARBA00022539"/>
    </source>
</evidence>
<protein>
    <recommendedName>
        <fullName evidence="1">glutathione gamma-glutamylcysteinyltransferase</fullName>
        <ecNumber evidence="1">2.3.2.15</ecNumber>
    </recommendedName>
</protein>
<keyword evidence="8" id="KW-1185">Reference proteome</keyword>
<evidence type="ECO:0000256" key="3">
    <source>
        <dbReference type="ARBA" id="ARBA00022679"/>
    </source>
</evidence>
<dbReference type="PROSITE" id="PS51443">
    <property type="entry name" value="PCS"/>
    <property type="match status" value="1"/>
</dbReference>
<feature type="chain" id="PRO_5002874737" description="glutathione gamma-glutamylcysteinyltransferase" evidence="5">
    <location>
        <begin position="21"/>
        <end position="217"/>
    </location>
</feature>
<dbReference type="KEGG" id="mno:Mnod_8202"/>
<accession>B8IXD5</accession>
<dbReference type="RefSeq" id="WP_012631374.1">
    <property type="nucleotide sequence ID" value="NC_011887.1"/>
</dbReference>
<dbReference type="Pfam" id="PF05023">
    <property type="entry name" value="Phytochelatin"/>
    <property type="match status" value="1"/>
</dbReference>
<evidence type="ECO:0000256" key="1">
    <source>
        <dbReference type="ARBA" id="ARBA00012468"/>
    </source>
</evidence>
<sequence>MKLKLIATACLALGIPGAIALAPISPRVSPEAIQSAVTRSGPLLDRAWQLPVAASFRRDLVWQSNVSLCGPASVASAFRSLNERADTESAVLAGTGRCWTGFCVLGLTLDQLADVARTHTKRKVIVLRDLSADEFREHMRRANDSGRRYIINFSRASIFGGGAGHHSPVGGYMEAEDLVFVLDVNRNYQPWLIERPRLYSAMDTLDGDKKRGLLLIE</sequence>
<geneLocation type="plasmid" evidence="7 8">
    <name>pMNOD02</name>
</geneLocation>
<gene>
    <name evidence="7" type="ordered locus">Mnod_8202</name>
</gene>
<evidence type="ECO:0000313" key="7">
    <source>
        <dbReference type="EMBL" id="ACL63176.1"/>
    </source>
</evidence>
<evidence type="ECO:0000256" key="5">
    <source>
        <dbReference type="SAM" id="SignalP"/>
    </source>
</evidence>